<dbReference type="GO" id="GO:0009231">
    <property type="term" value="P:riboflavin biosynthetic process"/>
    <property type="evidence" value="ECO:0007669"/>
    <property type="project" value="InterPro"/>
</dbReference>
<gene>
    <name evidence="2" type="ORF">RN51_02102</name>
</gene>
<dbReference type="Proteomes" id="UP000033725">
    <property type="component" value="Unassembled WGS sequence"/>
</dbReference>
<dbReference type="OrthoDB" id="7342392at2"/>
<protein>
    <recommendedName>
        <fullName evidence="1">Bacterial bifunctional deaminase-reductase C-terminal domain-containing protein</fullName>
    </recommendedName>
</protein>
<proteinExistence type="predicted"/>
<dbReference type="EMBL" id="JYIV01000026">
    <property type="protein sequence ID" value="KJL22222.1"/>
    <property type="molecule type" value="Genomic_DNA"/>
</dbReference>
<feature type="domain" description="Bacterial bifunctional deaminase-reductase C-terminal" evidence="1">
    <location>
        <begin position="25"/>
        <end position="196"/>
    </location>
</feature>
<dbReference type="InterPro" id="IPR024072">
    <property type="entry name" value="DHFR-like_dom_sf"/>
</dbReference>
<dbReference type="PATRIC" id="fig|82380.10.peg.2113"/>
<organism evidence="2 3">
    <name type="scientific">Microbacterium oxydans</name>
    <dbReference type="NCBI Taxonomy" id="82380"/>
    <lineage>
        <taxon>Bacteria</taxon>
        <taxon>Bacillati</taxon>
        <taxon>Actinomycetota</taxon>
        <taxon>Actinomycetes</taxon>
        <taxon>Micrococcales</taxon>
        <taxon>Microbacteriaceae</taxon>
        <taxon>Microbacterium</taxon>
    </lineage>
</organism>
<evidence type="ECO:0000259" key="1">
    <source>
        <dbReference type="Pfam" id="PF01872"/>
    </source>
</evidence>
<sequence length="227" mass="24693">MNNRYADEQFADGQRADGKRAPGRILIDLFTSLDGVAQGPGGTDEDTSGGFRFSGWQAGYPSSGVGPEIEKGMRGLDALLLGRRTYDIFASYWPHHTEGESGDIGTLFNRVPKYVATRDADVALDWEGSTRVGADLPAEIAAMRAAHREVHVIGSIDFVHTLLAEGLFDELNLWVYPLLLGAGKKVFDDGALPSVLRLLEPPITDEAGVTLLRYARTDRVPEVGTFE</sequence>
<comment type="caution">
    <text evidence="2">The sequence shown here is derived from an EMBL/GenBank/DDBJ whole genome shotgun (WGS) entry which is preliminary data.</text>
</comment>
<dbReference type="RefSeq" id="WP_082066550.1">
    <property type="nucleotide sequence ID" value="NZ_JYIV01000026.1"/>
</dbReference>
<name>A0A0F0KMW0_9MICO</name>
<evidence type="ECO:0000313" key="2">
    <source>
        <dbReference type="EMBL" id="KJL22222.1"/>
    </source>
</evidence>
<dbReference type="InterPro" id="IPR002734">
    <property type="entry name" value="RibDG_C"/>
</dbReference>
<dbReference type="GO" id="GO:0008703">
    <property type="term" value="F:5-amino-6-(5-phosphoribosylamino)uracil reductase activity"/>
    <property type="evidence" value="ECO:0007669"/>
    <property type="project" value="InterPro"/>
</dbReference>
<dbReference type="AlphaFoldDB" id="A0A0F0KMW0"/>
<dbReference type="Pfam" id="PF01872">
    <property type="entry name" value="RibD_C"/>
    <property type="match status" value="1"/>
</dbReference>
<reference evidence="2 3" key="1">
    <citation type="submission" date="2015-02" db="EMBL/GenBank/DDBJ databases">
        <title>Draft genome sequences of ten Microbacterium spp. with emphasis on heavy metal contaminated environments.</title>
        <authorList>
            <person name="Corretto E."/>
        </authorList>
    </citation>
    <scope>NUCLEOTIDE SEQUENCE [LARGE SCALE GENOMIC DNA]</scope>
    <source>
        <strain evidence="2 3">BEL163</strain>
    </source>
</reference>
<evidence type="ECO:0000313" key="3">
    <source>
        <dbReference type="Proteomes" id="UP000033725"/>
    </source>
</evidence>
<dbReference type="Gene3D" id="3.40.430.10">
    <property type="entry name" value="Dihydrofolate Reductase, subunit A"/>
    <property type="match status" value="1"/>
</dbReference>
<accession>A0A0F0KMW0</accession>
<dbReference type="SUPFAM" id="SSF53597">
    <property type="entry name" value="Dihydrofolate reductase-like"/>
    <property type="match status" value="1"/>
</dbReference>